<proteinExistence type="predicted"/>
<reference evidence="1" key="2">
    <citation type="journal article" date="2021" name="PeerJ">
        <title>Extensive microbial diversity within the chicken gut microbiome revealed by metagenomics and culture.</title>
        <authorList>
            <person name="Gilroy R."/>
            <person name="Ravi A."/>
            <person name="Getino M."/>
            <person name="Pursley I."/>
            <person name="Horton D.L."/>
            <person name="Alikhan N.F."/>
            <person name="Baker D."/>
            <person name="Gharbi K."/>
            <person name="Hall N."/>
            <person name="Watson M."/>
            <person name="Adriaenssens E.M."/>
            <person name="Foster-Nyarko E."/>
            <person name="Jarju S."/>
            <person name="Secka A."/>
            <person name="Antonio M."/>
            <person name="Oren A."/>
            <person name="Chaudhuri R.R."/>
            <person name="La Ragione R."/>
            <person name="Hildebrand F."/>
            <person name="Pallen M.J."/>
        </authorList>
    </citation>
    <scope>NUCLEOTIDE SEQUENCE</scope>
    <source>
        <strain evidence="1">ChiBcolR7-354</strain>
    </source>
</reference>
<evidence type="ECO:0000313" key="1">
    <source>
        <dbReference type="EMBL" id="HIQ79262.1"/>
    </source>
</evidence>
<organism evidence="1 2">
    <name type="scientific">Candidatus Scatomorpha intestinavium</name>
    <dbReference type="NCBI Taxonomy" id="2840922"/>
    <lineage>
        <taxon>Bacteria</taxon>
        <taxon>Bacillati</taxon>
        <taxon>Bacillota</taxon>
        <taxon>Clostridia</taxon>
        <taxon>Eubacteriales</taxon>
        <taxon>Candidatus Scatomorpha</taxon>
    </lineage>
</organism>
<dbReference type="Proteomes" id="UP000824262">
    <property type="component" value="Unassembled WGS sequence"/>
</dbReference>
<evidence type="ECO:0000313" key="2">
    <source>
        <dbReference type="Proteomes" id="UP000824262"/>
    </source>
</evidence>
<name>A0A9D0ZFP0_9FIRM</name>
<dbReference type="EMBL" id="DVGA01000090">
    <property type="protein sequence ID" value="HIQ79262.1"/>
    <property type="molecule type" value="Genomic_DNA"/>
</dbReference>
<protein>
    <submittedName>
        <fullName evidence="1">Uncharacterized protein</fullName>
    </submittedName>
</protein>
<sequence length="303" mass="32854">MKKNLMQLVTFLLCAVLLILNIAQARRINSLQDTIESRLKDIQNEVNYSADNSVARVEHLLDQAGRQVEEYGLTPLGVDGDSNTLEAEAYAVLGSYYAGTEVTLLAEAGGTELRVPMESSGDGRFTAQLALPLEADAEIGLTVLISGGGLESREKLGRWGDISMLLPLQYGGVGWSGPSYANGRAESNFHITIEGFGGAAPEVSEAAFAVYRNGEAVQEFGAVADPHSPQDSRAYYTVDTEHNFWSLECEPGDAIEIRFTCVDGDGLGYEFLMLSFNAAEEENATADDPAEDPGRLLRLFWNE</sequence>
<gene>
    <name evidence="1" type="ORF">IAB77_08405</name>
</gene>
<reference evidence="1" key="1">
    <citation type="submission" date="2020-10" db="EMBL/GenBank/DDBJ databases">
        <authorList>
            <person name="Gilroy R."/>
        </authorList>
    </citation>
    <scope>NUCLEOTIDE SEQUENCE</scope>
    <source>
        <strain evidence="1">ChiBcolR7-354</strain>
    </source>
</reference>
<accession>A0A9D0ZFP0</accession>
<comment type="caution">
    <text evidence="1">The sequence shown here is derived from an EMBL/GenBank/DDBJ whole genome shotgun (WGS) entry which is preliminary data.</text>
</comment>
<dbReference type="AlphaFoldDB" id="A0A9D0ZFP0"/>